<dbReference type="RefSeq" id="WP_146649424.1">
    <property type="nucleotide sequence ID" value="NZ_CP012333.1"/>
</dbReference>
<gene>
    <name evidence="2" type="ORF">AKJ09_05132</name>
</gene>
<reference evidence="2 3" key="1">
    <citation type="submission" date="2015-08" db="EMBL/GenBank/DDBJ databases">
        <authorList>
            <person name="Babu N.S."/>
            <person name="Beckwith C.J."/>
            <person name="Beseler K.G."/>
            <person name="Brison A."/>
            <person name="Carone J.V."/>
            <person name="Caskin T.P."/>
            <person name="Diamond M."/>
            <person name="Durham M.E."/>
            <person name="Foxe J.M."/>
            <person name="Go M."/>
            <person name="Henderson B.A."/>
            <person name="Jones I.B."/>
            <person name="McGettigan J.A."/>
            <person name="Micheletti S.J."/>
            <person name="Nasrallah M.E."/>
            <person name="Ortiz D."/>
            <person name="Piller C.R."/>
            <person name="Privatt S.R."/>
            <person name="Schneider S.L."/>
            <person name="Sharp S."/>
            <person name="Smith T.C."/>
            <person name="Stanton J.D."/>
            <person name="Ullery H.E."/>
            <person name="Wilson R.J."/>
            <person name="Serrano M.G."/>
            <person name="Buck G."/>
            <person name="Lee V."/>
            <person name="Wang Y."/>
            <person name="Carvalho R."/>
            <person name="Voegtly L."/>
            <person name="Shi R."/>
            <person name="Duckworth R."/>
            <person name="Johnson A."/>
            <person name="Loviza R."/>
            <person name="Walstead R."/>
            <person name="Shah Z."/>
            <person name="Kiflezghi M."/>
            <person name="Wade K."/>
            <person name="Ball S.L."/>
            <person name="Bradley K.W."/>
            <person name="Asai D.J."/>
            <person name="Bowman C.A."/>
            <person name="Russell D.A."/>
            <person name="Pope W.H."/>
            <person name="Jacobs-Sera D."/>
            <person name="Hendrix R.W."/>
            <person name="Hatfull G.F."/>
        </authorList>
    </citation>
    <scope>NUCLEOTIDE SEQUENCE [LARGE SCALE GENOMIC DNA]</scope>
    <source>
        <strain evidence="2 3">DSM 27648</strain>
    </source>
</reference>
<proteinExistence type="predicted"/>
<protein>
    <submittedName>
        <fullName evidence="2">Tryptophan synthase alpha chain</fullName>
    </submittedName>
</protein>
<keyword evidence="3" id="KW-1185">Reference proteome</keyword>
<organism evidence="2 3">
    <name type="scientific">Labilithrix luteola</name>
    <dbReference type="NCBI Taxonomy" id="1391654"/>
    <lineage>
        <taxon>Bacteria</taxon>
        <taxon>Pseudomonadati</taxon>
        <taxon>Myxococcota</taxon>
        <taxon>Polyangia</taxon>
        <taxon>Polyangiales</taxon>
        <taxon>Labilitrichaceae</taxon>
        <taxon>Labilithrix</taxon>
    </lineage>
</organism>
<name>A0A0K1PY62_9BACT</name>
<accession>A0A0K1PY62</accession>
<dbReference type="InterPro" id="IPR006969">
    <property type="entry name" value="Stig-like"/>
</dbReference>
<dbReference type="AlphaFoldDB" id="A0A0K1PY62"/>
<dbReference type="Proteomes" id="UP000064967">
    <property type="component" value="Chromosome"/>
</dbReference>
<dbReference type="KEGG" id="llu:AKJ09_05132"/>
<keyword evidence="1" id="KW-0732">Signal</keyword>
<dbReference type="PATRIC" id="fig|1391654.3.peg.5194"/>
<evidence type="ECO:0000313" key="3">
    <source>
        <dbReference type="Proteomes" id="UP000064967"/>
    </source>
</evidence>
<dbReference type="PANTHER" id="PTHR33227:SF48">
    <property type="entry name" value="STIGMA-SPECIFIC STIG1-LIKE PROTEIN 4"/>
    <property type="match status" value="1"/>
</dbReference>
<dbReference type="OrthoDB" id="5492401at2"/>
<evidence type="ECO:0000256" key="1">
    <source>
        <dbReference type="ARBA" id="ARBA00022729"/>
    </source>
</evidence>
<dbReference type="EMBL" id="CP012333">
    <property type="protein sequence ID" value="AKU98468.1"/>
    <property type="molecule type" value="Genomic_DNA"/>
</dbReference>
<dbReference type="STRING" id="1391654.AKJ09_05132"/>
<sequence length="405" mass="41727">MIKFAGERSLKAMAQALMLRRVAVLVVAASLCSAGGACSSGREILAKEGPPVFGSETEEAGADVSPDLLAELCPSTECPPGRVACPNKPFPCAVDLSSDDENCGACGVRCRQDEAFLETFHAIMTCSNAACQLVCSPGYADCNGNVEDGCEVETLENPKNCGACGTVCDVCYAGRCGCKGSDTYCPGAGCVSLYSSDDNCGACGNACPESPESNKPPLPPEQHAYYGCAFGICEQPKCDPPHADCNHDLGDPNGDGCEVADITSDPKNCGTCGNECGPGESCSDGKCICPCGAPCFNLNSDPDNCGLCGFYCPGDNRSRLLQATSLGVADPAHGRPICDQGVCGYRCSSHWGDCDADISNGCETSLLVDPLNCGACGVRCDGIEGQACVNGQCLMKECPEKGGTR</sequence>
<evidence type="ECO:0000313" key="2">
    <source>
        <dbReference type="EMBL" id="AKU98468.1"/>
    </source>
</evidence>
<dbReference type="PANTHER" id="PTHR33227">
    <property type="entry name" value="STIGMA-SPECIFIC STIG1-LIKE PROTEIN 3"/>
    <property type="match status" value="1"/>
</dbReference>